<dbReference type="RefSeq" id="WP_143740501.1">
    <property type="nucleotide sequence ID" value="NZ_LT607413.1"/>
</dbReference>
<dbReference type="Proteomes" id="UP000198253">
    <property type="component" value="Chromosome I"/>
</dbReference>
<proteinExistence type="predicted"/>
<name>A0A1C5AAM3_MICEC</name>
<dbReference type="InterPro" id="IPR029050">
    <property type="entry name" value="Immunoprotect_excell_Ig-like"/>
</dbReference>
<keyword evidence="1" id="KW-0732">Signal</keyword>
<dbReference type="Gene3D" id="2.60.40.1240">
    <property type="match status" value="1"/>
</dbReference>
<keyword evidence="3" id="KW-1185">Reference proteome</keyword>
<organism evidence="2 3">
    <name type="scientific">Micromonospora echinospora</name>
    <name type="common">Micromonospora purpurea</name>
    <dbReference type="NCBI Taxonomy" id="1877"/>
    <lineage>
        <taxon>Bacteria</taxon>
        <taxon>Bacillati</taxon>
        <taxon>Actinomycetota</taxon>
        <taxon>Actinomycetes</taxon>
        <taxon>Micromonosporales</taxon>
        <taxon>Micromonosporaceae</taxon>
        <taxon>Micromonospora</taxon>
    </lineage>
</organism>
<evidence type="ECO:0000256" key="1">
    <source>
        <dbReference type="ARBA" id="ARBA00022729"/>
    </source>
</evidence>
<protein>
    <submittedName>
        <fullName evidence="2">Uncharacterized protein</fullName>
    </submittedName>
</protein>
<dbReference type="PROSITE" id="PS51257">
    <property type="entry name" value="PROKAR_LIPOPROTEIN"/>
    <property type="match status" value="1"/>
</dbReference>
<sequence>MRNKRWSVVAVVLGGVVALGCGGGGGDTGKVTDVSQPKAAASSAAPEKKTVAAMGAEAVTLDGGVVVTVGKPTKFTPSGTSAGHQRGNSAAVFSITIENKGTEPLDLTLANVTASFGAEGTQAEPVFDSEKGITGGFTSTIATGQKRTAKYAFSAPTKDTSVIAVTVEPNALGDSVALFEGKL</sequence>
<dbReference type="AlphaFoldDB" id="A0A1C5AAM3"/>
<evidence type="ECO:0000313" key="3">
    <source>
        <dbReference type="Proteomes" id="UP000198253"/>
    </source>
</evidence>
<evidence type="ECO:0000313" key="2">
    <source>
        <dbReference type="EMBL" id="SCF42260.1"/>
    </source>
</evidence>
<dbReference type="OrthoDB" id="4319873at2"/>
<dbReference type="EMBL" id="LT607413">
    <property type="protein sequence ID" value="SCF42260.1"/>
    <property type="molecule type" value="Genomic_DNA"/>
</dbReference>
<dbReference type="InParanoid" id="A0A1C5AAM3"/>
<accession>A0A1C5AAM3</accession>
<gene>
    <name evidence="2" type="ORF">GA0070618_6634</name>
</gene>
<reference evidence="3" key="1">
    <citation type="submission" date="2016-06" db="EMBL/GenBank/DDBJ databases">
        <authorList>
            <person name="Varghese N."/>
            <person name="Submissions Spin"/>
        </authorList>
    </citation>
    <scope>NUCLEOTIDE SEQUENCE [LARGE SCALE GENOMIC DNA]</scope>
    <source>
        <strain evidence="3">DSM 43816</strain>
    </source>
</reference>